<feature type="compositionally biased region" description="Low complexity" evidence="1">
    <location>
        <begin position="59"/>
        <end position="76"/>
    </location>
</feature>
<evidence type="ECO:0000313" key="2">
    <source>
        <dbReference type="EMBL" id="KAK3230533.1"/>
    </source>
</evidence>
<evidence type="ECO:0000313" key="3">
    <source>
        <dbReference type="Proteomes" id="UP001281410"/>
    </source>
</evidence>
<comment type="caution">
    <text evidence="2">The sequence shown here is derived from an EMBL/GenBank/DDBJ whole genome shotgun (WGS) entry which is preliminary data.</text>
</comment>
<keyword evidence="3" id="KW-1185">Reference proteome</keyword>
<dbReference type="AlphaFoldDB" id="A0AAE0B5S0"/>
<proteinExistence type="predicted"/>
<dbReference type="Proteomes" id="UP001281410">
    <property type="component" value="Unassembled WGS sequence"/>
</dbReference>
<dbReference type="EMBL" id="JANJYJ010000001">
    <property type="protein sequence ID" value="KAK3230533.1"/>
    <property type="molecule type" value="Genomic_DNA"/>
</dbReference>
<feature type="region of interest" description="Disordered" evidence="1">
    <location>
        <begin position="59"/>
        <end position="99"/>
    </location>
</feature>
<name>A0AAE0B5S0_9ROSI</name>
<evidence type="ECO:0000256" key="1">
    <source>
        <dbReference type="SAM" id="MobiDB-lite"/>
    </source>
</evidence>
<reference evidence="2" key="1">
    <citation type="journal article" date="2023" name="Plant J.">
        <title>Genome sequences and population genomics provide insights into the demographic history, inbreeding, and mutation load of two 'living fossil' tree species of Dipteronia.</title>
        <authorList>
            <person name="Feng Y."/>
            <person name="Comes H.P."/>
            <person name="Chen J."/>
            <person name="Zhu S."/>
            <person name="Lu R."/>
            <person name="Zhang X."/>
            <person name="Li P."/>
            <person name="Qiu J."/>
            <person name="Olsen K.M."/>
            <person name="Qiu Y."/>
        </authorList>
    </citation>
    <scope>NUCLEOTIDE SEQUENCE</scope>
    <source>
        <strain evidence="2">NBL</strain>
    </source>
</reference>
<accession>A0AAE0B5S0</accession>
<organism evidence="2 3">
    <name type="scientific">Dipteronia sinensis</name>
    <dbReference type="NCBI Taxonomy" id="43782"/>
    <lineage>
        <taxon>Eukaryota</taxon>
        <taxon>Viridiplantae</taxon>
        <taxon>Streptophyta</taxon>
        <taxon>Embryophyta</taxon>
        <taxon>Tracheophyta</taxon>
        <taxon>Spermatophyta</taxon>
        <taxon>Magnoliopsida</taxon>
        <taxon>eudicotyledons</taxon>
        <taxon>Gunneridae</taxon>
        <taxon>Pentapetalae</taxon>
        <taxon>rosids</taxon>
        <taxon>malvids</taxon>
        <taxon>Sapindales</taxon>
        <taxon>Sapindaceae</taxon>
        <taxon>Hippocastanoideae</taxon>
        <taxon>Acereae</taxon>
        <taxon>Dipteronia</taxon>
    </lineage>
</organism>
<protein>
    <submittedName>
        <fullName evidence="2">Uncharacterized protein</fullName>
    </submittedName>
</protein>
<gene>
    <name evidence="2" type="ORF">Dsin_002414</name>
</gene>
<sequence length="99" mass="10591">MMKKMGNVAEKVCGGKPKDEEVNKAAEAWKNASSSVFPAKRRLVKTMIVDSIVDSFSSFCSSSEDSQSSNIASSSVKTTTPPPISKHPKKTKAIFPSAP</sequence>